<dbReference type="EMBL" id="CP028942">
    <property type="protein sequence ID" value="QKM64099.1"/>
    <property type="molecule type" value="Genomic_DNA"/>
</dbReference>
<feature type="signal peptide" evidence="6">
    <location>
        <begin position="1"/>
        <end position="18"/>
    </location>
</feature>
<evidence type="ECO:0000256" key="6">
    <source>
        <dbReference type="SAM" id="SignalP"/>
    </source>
</evidence>
<dbReference type="RefSeq" id="WP_173955143.1">
    <property type="nucleotide sequence ID" value="NZ_CP028942.1"/>
</dbReference>
<dbReference type="GO" id="GO:0004414">
    <property type="term" value="F:homoserine O-acetyltransferase activity"/>
    <property type="evidence" value="ECO:0007669"/>
    <property type="project" value="TreeGrafter"/>
</dbReference>
<evidence type="ECO:0000256" key="4">
    <source>
        <dbReference type="ARBA" id="ARBA00023315"/>
    </source>
</evidence>
<feature type="active site" description="Nucleophile" evidence="5">
    <location>
        <position position="150"/>
    </location>
</feature>
<feature type="domain" description="AB hydrolase-1" evidence="7">
    <location>
        <begin position="58"/>
        <end position="296"/>
    </location>
</feature>
<dbReference type="InterPro" id="IPR000073">
    <property type="entry name" value="AB_hydrolase_1"/>
</dbReference>
<keyword evidence="1" id="KW-0028">Amino-acid biosynthesis</keyword>
<dbReference type="InterPro" id="IPR008220">
    <property type="entry name" value="HAT_MetX-like"/>
</dbReference>
<dbReference type="InterPro" id="IPR029058">
    <property type="entry name" value="AB_hydrolase_fold"/>
</dbReference>
<protein>
    <recommendedName>
        <fullName evidence="7">AB hydrolase-1 domain-containing protein</fullName>
    </recommendedName>
</protein>
<evidence type="ECO:0000256" key="2">
    <source>
        <dbReference type="ARBA" id="ARBA00022679"/>
    </source>
</evidence>
<dbReference type="GO" id="GO:0009086">
    <property type="term" value="P:methionine biosynthetic process"/>
    <property type="evidence" value="ECO:0007669"/>
    <property type="project" value="UniProtKB-KW"/>
</dbReference>
<accession>A0A6M9PTX4</accession>
<proteinExistence type="predicted"/>
<keyword evidence="2" id="KW-0808">Transferase</keyword>
<keyword evidence="4" id="KW-0012">Acyltransferase</keyword>
<gene>
    <name evidence="8" type="ORF">DCO17_01960</name>
</gene>
<dbReference type="SUPFAM" id="SSF53474">
    <property type="entry name" value="alpha/beta-Hydrolases"/>
    <property type="match status" value="1"/>
</dbReference>
<dbReference type="PANTHER" id="PTHR32268">
    <property type="entry name" value="HOMOSERINE O-ACETYLTRANSFERASE"/>
    <property type="match status" value="1"/>
</dbReference>
<keyword evidence="9" id="KW-1185">Reference proteome</keyword>
<dbReference type="Pfam" id="PF00561">
    <property type="entry name" value="Abhydrolase_1"/>
    <property type="match status" value="1"/>
</dbReference>
<organism evidence="8 9">
    <name type="scientific">Polynucleobacter tropicus</name>
    <dbReference type="NCBI Taxonomy" id="1743174"/>
    <lineage>
        <taxon>Bacteria</taxon>
        <taxon>Pseudomonadati</taxon>
        <taxon>Pseudomonadota</taxon>
        <taxon>Betaproteobacteria</taxon>
        <taxon>Burkholderiales</taxon>
        <taxon>Burkholderiaceae</taxon>
        <taxon>Polynucleobacter</taxon>
    </lineage>
</organism>
<evidence type="ECO:0000313" key="8">
    <source>
        <dbReference type="EMBL" id="QKM64099.1"/>
    </source>
</evidence>
<evidence type="ECO:0000256" key="1">
    <source>
        <dbReference type="ARBA" id="ARBA00022605"/>
    </source>
</evidence>
<dbReference type="PANTHER" id="PTHR32268:SF11">
    <property type="entry name" value="HOMOSERINE O-ACETYLTRANSFERASE"/>
    <property type="match status" value="1"/>
</dbReference>
<dbReference type="KEGG" id="ptrp:DCO17_01960"/>
<reference evidence="8 9" key="1">
    <citation type="submission" date="2018-04" db="EMBL/GenBank/DDBJ databases">
        <title>Polynucleobacter sp. UH21B genome.</title>
        <authorList>
            <person name="Hahn M.W."/>
        </authorList>
    </citation>
    <scope>NUCLEOTIDE SEQUENCE [LARGE SCALE GENOMIC DNA]</scope>
    <source>
        <strain evidence="8 9">MWH-UH21B</strain>
    </source>
</reference>
<sequence length="343" mass="38211">MKIIALISLFLAANIGFAAEFPKQTEGVWTAKNFQFHTGETAKELKIGYITLGSPNNPAVLILHGTAGSAKGMLNKDFGEELFLAGQPLDANKFFIILTDAIGVGKSSKPSDGLKAKFPRYNYDDMVQAQYRLVKEGLGIEHLKLILGNSMGGMQTWLWGTKYPGYSDYLVPMASTPSAMSGRNWMMRRFISESIRRDPDWQEGNYKTQPKSAQFTNVFYPLATSGGNQHLQFLAPNSEKADAIVNDRLAAPFTIDANDYLYQWESSRDFNPDSELSKINAKVLAINSADDERNPPELGIMEIQLKKVKNAELYLIPASIYTSGHSTTGQAKWWKEKLNSFIN</sequence>
<evidence type="ECO:0000256" key="3">
    <source>
        <dbReference type="ARBA" id="ARBA00023167"/>
    </source>
</evidence>
<dbReference type="AlphaFoldDB" id="A0A6M9PTX4"/>
<keyword evidence="3" id="KW-0486">Methionine biosynthesis</keyword>
<dbReference type="GO" id="GO:0009092">
    <property type="term" value="P:homoserine metabolic process"/>
    <property type="evidence" value="ECO:0007669"/>
    <property type="project" value="TreeGrafter"/>
</dbReference>
<evidence type="ECO:0000256" key="5">
    <source>
        <dbReference type="PIRSR" id="PIRSR000443-1"/>
    </source>
</evidence>
<name>A0A6M9PTX4_9BURK</name>
<feature type="chain" id="PRO_5026892969" description="AB hydrolase-1 domain-containing protein" evidence="6">
    <location>
        <begin position="19"/>
        <end position="343"/>
    </location>
</feature>
<evidence type="ECO:0000313" key="9">
    <source>
        <dbReference type="Proteomes" id="UP000503312"/>
    </source>
</evidence>
<evidence type="ECO:0000259" key="7">
    <source>
        <dbReference type="Pfam" id="PF00561"/>
    </source>
</evidence>
<dbReference type="PIRSF" id="PIRSF000443">
    <property type="entry name" value="Homoser_Ac_trans"/>
    <property type="match status" value="1"/>
</dbReference>
<feature type="active site" evidence="5">
    <location>
        <position position="325"/>
    </location>
</feature>
<keyword evidence="6" id="KW-0732">Signal</keyword>
<dbReference type="NCBIfam" id="NF005071">
    <property type="entry name" value="PRK06489.1"/>
    <property type="match status" value="1"/>
</dbReference>
<feature type="active site" evidence="5">
    <location>
        <position position="291"/>
    </location>
</feature>
<dbReference type="Proteomes" id="UP000503312">
    <property type="component" value="Chromosome"/>
</dbReference>
<dbReference type="Gene3D" id="3.40.50.1820">
    <property type="entry name" value="alpha/beta hydrolase"/>
    <property type="match status" value="1"/>
</dbReference>